<sequence>MGSIPACAIEKASFNQILGCVDKARGIFGPKPSSSVLLSPTGGYIMAGLSLVKFRRSKNAGYPEITDKNSP</sequence>
<proteinExistence type="predicted"/>
<evidence type="ECO:0000313" key="1">
    <source>
        <dbReference type="EMBL" id="ASV87623.1"/>
    </source>
</evidence>
<dbReference type="AlphaFoldDB" id="A0A248UL81"/>
<dbReference type="EMBL" id="CP022604">
    <property type="protein sequence ID" value="ASV87623.1"/>
    <property type="molecule type" value="Genomic_DNA"/>
</dbReference>
<dbReference type="KEGG" id="och:CES85_2443"/>
<name>A0A248UL81_9HYPH</name>
<dbReference type="Proteomes" id="UP000215256">
    <property type="component" value="Chromosome 1"/>
</dbReference>
<protein>
    <submittedName>
        <fullName evidence="1">Uncharacterized protein</fullName>
    </submittedName>
</protein>
<organism evidence="1 2">
    <name type="scientific">Ochrobactrum quorumnocens</name>
    <dbReference type="NCBI Taxonomy" id="271865"/>
    <lineage>
        <taxon>Bacteria</taxon>
        <taxon>Pseudomonadati</taxon>
        <taxon>Pseudomonadota</taxon>
        <taxon>Alphaproteobacteria</taxon>
        <taxon>Hyphomicrobiales</taxon>
        <taxon>Brucellaceae</taxon>
        <taxon>Brucella/Ochrobactrum group</taxon>
        <taxon>Ochrobactrum</taxon>
    </lineage>
</organism>
<accession>A0A248UL81</accession>
<gene>
    <name evidence="1" type="ORF">CES85_2443</name>
</gene>
<reference evidence="1 2" key="1">
    <citation type="submission" date="2017-07" db="EMBL/GenBank/DDBJ databases">
        <title>Phylogenetic study on the rhizospheric bacterium Ochrobactrum sp. A44.</title>
        <authorList>
            <person name="Krzyzanowska D.M."/>
            <person name="Ossowicki A."/>
            <person name="Rajewska M."/>
            <person name="Maciag T."/>
            <person name="Kaczynski Z."/>
            <person name="Czerwicka M."/>
            <person name="Jafra S."/>
        </authorList>
    </citation>
    <scope>NUCLEOTIDE SEQUENCE [LARGE SCALE GENOMIC DNA]</scope>
    <source>
        <strain evidence="1 2">A44</strain>
    </source>
</reference>
<evidence type="ECO:0000313" key="2">
    <source>
        <dbReference type="Proteomes" id="UP000215256"/>
    </source>
</evidence>